<keyword evidence="4" id="KW-1185">Reference proteome</keyword>
<feature type="coiled-coil region" evidence="1">
    <location>
        <begin position="197"/>
        <end position="252"/>
    </location>
</feature>
<feature type="compositionally biased region" description="Low complexity" evidence="2">
    <location>
        <begin position="835"/>
        <end position="846"/>
    </location>
</feature>
<dbReference type="Proteomes" id="UP001470230">
    <property type="component" value="Unassembled WGS sequence"/>
</dbReference>
<feature type="region of interest" description="Disordered" evidence="2">
    <location>
        <begin position="834"/>
        <end position="854"/>
    </location>
</feature>
<feature type="region of interest" description="Disordered" evidence="2">
    <location>
        <begin position="761"/>
        <end position="804"/>
    </location>
</feature>
<name>A0ABR2IKT7_9EUKA</name>
<organism evidence="3 4">
    <name type="scientific">Tritrichomonas musculus</name>
    <dbReference type="NCBI Taxonomy" id="1915356"/>
    <lineage>
        <taxon>Eukaryota</taxon>
        <taxon>Metamonada</taxon>
        <taxon>Parabasalia</taxon>
        <taxon>Tritrichomonadida</taxon>
        <taxon>Tritrichomonadidae</taxon>
        <taxon>Tritrichomonas</taxon>
    </lineage>
</organism>
<feature type="region of interest" description="Disordered" evidence="2">
    <location>
        <begin position="1244"/>
        <end position="1271"/>
    </location>
</feature>
<feature type="coiled-coil region" evidence="1">
    <location>
        <begin position="866"/>
        <end position="1089"/>
    </location>
</feature>
<feature type="region of interest" description="Disordered" evidence="2">
    <location>
        <begin position="1"/>
        <end position="27"/>
    </location>
</feature>
<feature type="compositionally biased region" description="Low complexity" evidence="2">
    <location>
        <begin position="1445"/>
        <end position="1457"/>
    </location>
</feature>
<reference evidence="3 4" key="1">
    <citation type="submission" date="2024-04" db="EMBL/GenBank/DDBJ databases">
        <title>Tritrichomonas musculus Genome.</title>
        <authorList>
            <person name="Alves-Ferreira E."/>
            <person name="Grigg M."/>
            <person name="Lorenzi H."/>
            <person name="Galac M."/>
        </authorList>
    </citation>
    <scope>NUCLEOTIDE SEQUENCE [LARGE SCALE GENOMIC DNA]</scope>
    <source>
        <strain evidence="3 4">EAF2021</strain>
    </source>
</reference>
<keyword evidence="1" id="KW-0175">Coiled coil</keyword>
<accession>A0ABR2IKT7</accession>
<evidence type="ECO:0000256" key="2">
    <source>
        <dbReference type="SAM" id="MobiDB-lite"/>
    </source>
</evidence>
<feature type="compositionally biased region" description="Low complexity" evidence="2">
    <location>
        <begin position="1421"/>
        <end position="1431"/>
    </location>
</feature>
<evidence type="ECO:0000313" key="4">
    <source>
        <dbReference type="Proteomes" id="UP001470230"/>
    </source>
</evidence>
<dbReference type="PANTHER" id="PTHR23159">
    <property type="entry name" value="CENTROSOMAL PROTEIN 2"/>
    <property type="match status" value="1"/>
</dbReference>
<comment type="caution">
    <text evidence="3">The sequence shown here is derived from an EMBL/GenBank/DDBJ whole genome shotgun (WGS) entry which is preliminary data.</text>
</comment>
<dbReference type="EMBL" id="JAPFFF010000017">
    <property type="protein sequence ID" value="KAK8863847.1"/>
    <property type="molecule type" value="Genomic_DNA"/>
</dbReference>
<feature type="compositionally biased region" description="Polar residues" evidence="2">
    <location>
        <begin position="16"/>
        <end position="27"/>
    </location>
</feature>
<sequence>MKSLKNPESNKKDRMNPSSSPFGTLTSSDYIKGDDMLNHIDDKNNSSIDLNLDNIYDDKNGQRLLFDHNEQLKSFINEQNLKFSKSSSLSSREQSNYLYSLINNITGDLISMKNPNLFKTDTSNGDRSIDQIFKNLSFALFIAYNTLQESNQKVQNKLHDLQKRYDESLSPQKTSSGSNHSDLNFDKEYCENNESLLKSMTSKFDELTDEMHKLSLKNADQESSIERLKQQKMDLELQIDHLEKQLKSSREGSQKSIVFNSNDFISASPPSSNEDSVTSNARIFVLENDVSALSIRVNELNASNEKKRDKIKMLIKIVKDKDSKLQDAQRNIESLQIKYDKLSLENDEKEDRIKSIYEEFNSKIDAQSSKNGEIDNLNQALNVLSAQMQEMNQEIQFECKAKNDLFNITQEQQQLLVKQEQYINILTEKIESLEEKNNDFEIQIRSVNDLDTENKNENKFEDNPVSFRKLEDEIMSILTENFDSNNNYYINDDDQFLNQIKEELKKSNGRNKNENSILSITKLLIDKINSLNSNKNELSLYNSTGNGNASREQVQRLLNYISNLLRFIDQIANSGEVQDWIISTNQQDKESFRQDLIKQCTRIDSFLKQNYYYEYLESSYYNNNEENEEETENENIDIDDADFLNISKKAVQQICNENQPLDELAVVFKMFASSNDFLRRFSEELKLQNDSLISDLHGIRNELIDRKNKEEQSMNESNSSLSQEPRIRDANIDNSNLNVNPSLLVKLYNYLRAIHHSLSSLSKQKVTPTSKSHKNVKNKKNVSVKNKNDKDDNNNEYDYSDDGYDYDYTEELSNYDDLIQIQEMVKNCLDIINDSSQNQNQSPNSKSKNKNKAQQPYIDGYMIKYVSKLEKKVHKLEEINGNLYQRIKALKSAKNKQKKEFEEQVEGSKKCNEDLSSTIVDKDKSLSELEILVDHKNEEINSLKRKIIENEKKFNENIESLKQEMQNNQNESQGRLENLKNSSNNDIMKIKQDYDEKIQNLNQRINDNKIQFKSEIKKIQAEYEAEIQRSVELREHFESLTCDLKNKLQDSRDREKNEKDEKLKASRDIADLKTELSKLRIENKMMSMKLQTSEEKFVRERDLRATQNRMSILKLESDKEKEIKDIMESSSMKFHSFLKDIFEIFSDFVTPRNNGNDNQCQQKISPRSISKENAFSLMNKVNEIAKQADRLSKENTEYKFQFNEIKEMLMVNDSNDEDSNSNTNEVAKLRASFIKTIQALKDIVNNRNNSNSNSKNGNKKKPNDNSIFTKRSPPVTARDWEVWARRLHALATDSFCTMKPAKDLQQVIEEELVSAVGQRPLFRKVEILRCEKFILQRGLGYVSRNELTEKNLKTINNLVPVPSSSALDGDKKAVNPSSLSIIQILAVVVSIRRMQKLSGHLKLFFGIGSKKQNQKASNVTSFVNNRNTNRNIDNSKIDCDDDLESNNNNNESAESPNDVLTFRARKSSDKKRYPILNYVE</sequence>
<feature type="compositionally biased region" description="Low complexity" evidence="2">
    <location>
        <begin position="1245"/>
        <end position="1256"/>
    </location>
</feature>
<feature type="region of interest" description="Disordered" evidence="2">
    <location>
        <begin position="707"/>
        <end position="727"/>
    </location>
</feature>
<feature type="compositionally biased region" description="Polar residues" evidence="2">
    <location>
        <begin position="714"/>
        <end position="723"/>
    </location>
</feature>
<gene>
    <name evidence="3" type="ORF">M9Y10_011538</name>
</gene>
<feature type="region of interest" description="Disordered" evidence="2">
    <location>
        <begin position="1421"/>
        <end position="1457"/>
    </location>
</feature>
<proteinExistence type="predicted"/>
<dbReference type="PANTHER" id="PTHR23159:SF31">
    <property type="entry name" value="CENTROSOME-ASSOCIATED PROTEIN CEP250 ISOFORM X1"/>
    <property type="match status" value="1"/>
</dbReference>
<evidence type="ECO:0000256" key="1">
    <source>
        <dbReference type="SAM" id="Coils"/>
    </source>
</evidence>
<evidence type="ECO:0000313" key="3">
    <source>
        <dbReference type="EMBL" id="KAK8863847.1"/>
    </source>
</evidence>
<feature type="coiled-coil region" evidence="1">
    <location>
        <begin position="318"/>
        <end position="450"/>
    </location>
</feature>
<feature type="compositionally biased region" description="Basic residues" evidence="2">
    <location>
        <begin position="771"/>
        <end position="782"/>
    </location>
</feature>
<feature type="compositionally biased region" description="Acidic residues" evidence="2">
    <location>
        <begin position="794"/>
        <end position="804"/>
    </location>
</feature>
<protein>
    <submittedName>
        <fullName evidence="3">Uncharacterized protein</fullName>
    </submittedName>
</protein>